<dbReference type="GO" id="GO:0016798">
    <property type="term" value="F:hydrolase activity, acting on glycosyl bonds"/>
    <property type="evidence" value="ECO:0007669"/>
    <property type="project" value="UniProtKB-KW"/>
</dbReference>
<feature type="signal peptide" evidence="1">
    <location>
        <begin position="1"/>
        <end position="34"/>
    </location>
</feature>
<dbReference type="Proteomes" id="UP001592528">
    <property type="component" value="Unassembled WGS sequence"/>
</dbReference>
<organism evidence="3 4">
    <name type="scientific">Streptacidiphilus cavernicola</name>
    <dbReference type="NCBI Taxonomy" id="3342716"/>
    <lineage>
        <taxon>Bacteria</taxon>
        <taxon>Bacillati</taxon>
        <taxon>Actinomycetota</taxon>
        <taxon>Actinomycetes</taxon>
        <taxon>Kitasatosporales</taxon>
        <taxon>Streptomycetaceae</taxon>
        <taxon>Streptacidiphilus</taxon>
    </lineage>
</organism>
<dbReference type="InterPro" id="IPR036278">
    <property type="entry name" value="Sialidase_sf"/>
</dbReference>
<name>A0ABV6UK97_9ACTN</name>
<evidence type="ECO:0000259" key="2">
    <source>
        <dbReference type="Pfam" id="PF13088"/>
    </source>
</evidence>
<evidence type="ECO:0000256" key="1">
    <source>
        <dbReference type="SAM" id="SignalP"/>
    </source>
</evidence>
<accession>A0ABV6UK97</accession>
<protein>
    <submittedName>
        <fullName evidence="3">Sialidase family protein</fullName>
        <ecNumber evidence="3">3.2.1.-</ecNumber>
    </submittedName>
</protein>
<dbReference type="Pfam" id="PF13088">
    <property type="entry name" value="BNR_2"/>
    <property type="match status" value="1"/>
</dbReference>
<feature type="domain" description="Sialidase" evidence="2">
    <location>
        <begin position="146"/>
        <end position="342"/>
    </location>
</feature>
<proteinExistence type="predicted"/>
<dbReference type="SUPFAM" id="SSF50939">
    <property type="entry name" value="Sialidases"/>
    <property type="match status" value="2"/>
</dbReference>
<dbReference type="InterPro" id="IPR011040">
    <property type="entry name" value="Sialidase"/>
</dbReference>
<keyword evidence="1" id="KW-0732">Signal</keyword>
<dbReference type="RefSeq" id="WP_051725514.1">
    <property type="nucleotide sequence ID" value="NZ_JBHEZZ010000005.1"/>
</dbReference>
<keyword evidence="4" id="KW-1185">Reference proteome</keyword>
<reference evidence="3 4" key="1">
    <citation type="submission" date="2024-09" db="EMBL/GenBank/DDBJ databases">
        <authorList>
            <person name="Lee S.D."/>
        </authorList>
    </citation>
    <scope>NUCLEOTIDE SEQUENCE [LARGE SCALE GENOMIC DNA]</scope>
    <source>
        <strain evidence="3 4">N1-5</strain>
    </source>
</reference>
<dbReference type="CDD" id="cd15482">
    <property type="entry name" value="Sialidase_non-viral"/>
    <property type="match status" value="1"/>
</dbReference>
<gene>
    <name evidence="3" type="ORF">ACEZDJ_11335</name>
</gene>
<evidence type="ECO:0000313" key="3">
    <source>
        <dbReference type="EMBL" id="MFC1401880.1"/>
    </source>
</evidence>
<dbReference type="EC" id="3.2.1.-" evidence="3"/>
<dbReference type="Gene3D" id="2.120.10.10">
    <property type="match status" value="2"/>
</dbReference>
<keyword evidence="3" id="KW-0378">Hydrolase</keyword>
<evidence type="ECO:0000313" key="4">
    <source>
        <dbReference type="Proteomes" id="UP001592528"/>
    </source>
</evidence>
<keyword evidence="3" id="KW-0326">Glycosidase</keyword>
<feature type="chain" id="PRO_5046358814" evidence="1">
    <location>
        <begin position="35"/>
        <end position="505"/>
    </location>
</feature>
<comment type="caution">
    <text evidence="3">The sequence shown here is derived from an EMBL/GenBank/DDBJ whole genome shotgun (WGS) entry which is preliminary data.</text>
</comment>
<dbReference type="EMBL" id="JBHEZZ010000005">
    <property type="protein sequence ID" value="MFC1401880.1"/>
    <property type="molecule type" value="Genomic_DNA"/>
</dbReference>
<sequence length="505" mass="51264">MSLASLLLRLARPGLVTAALSAAGLLFTAGTATAAPALTQLSTDPYTNTTSQHATEVEPDTFAYGSTIVSAFQVGRFTDGGGSNVGFATSTDSGATWTNGFLPGITTQAGGSYARVSDASVAYDAKHNVWLVSAIPITASVTVPAVFTSRSTDGGHTWGNPVTTATGSSLDKNWIVCDNTATSAFYGNCYTEYDNNGNGDRIQMTTSSDGGLTWGAPKTTANNATGLGGQPVVQPNGTVVVPIASASETSIRAFTSTNGGSSWTSATTVTTVSTYTVHGSLRSGPLPSAEIDAAGKVYVVWQDCRFRTSGGACTSNDIVMSTSTNGTTWSTVVRIPIDATTSTVDHFIPGLAVDPTTSGSTAHLALAYYYHPVANCTAATCQLDVGYLSSTNGGSTWSTPTQLAGPMSHSWLASTTQGTMVGDYISTSFSAGTAHPVFAVATAPTGSVFHEAMYTPATGLSAAAGTAAAVPATTRQNLASARLAAIAYAQWLAAGGTSGGGEDSP</sequence>